<feature type="region of interest" description="Disordered" evidence="1">
    <location>
        <begin position="223"/>
        <end position="374"/>
    </location>
</feature>
<accession>A0A388LHP4</accession>
<sequence>MSFLTERALSDHMLAPRRDISAIRQVYHLRPSPDLLRLVQFFSTTGVYVAAEFRFTGHRQAIVLAEATTVRRLSAPGVSHVSTIAIFSDDISAMNPLRHTAIRTSLTEWGQQLATEWNQWLTRRDDNLVPTDDIHVGGLRTSWHEPTVIVQELTIPLAQLVDDLPLNIVSQCDESPVSHVLLRTLTPYLQSSACLEEKGGNSNPPSQREYLDPRRIINLAFFQPRTASEDEGLTLEEEEEENVEEGAEEEEEKTPEEGSYNEHTEGEQSEEEEEEGEEDEEQKESEWEDLGEEVDHTEVQEEDPEAVARRREEIVAGKQPLEYASGTNLPTLDDPTKDPEPPKPEDGTLLPRLRAHRSDVDEADPPPPPPPPVHQFEFVPMRGIGLRPRSLSRRPLDHLTLRQITTRITFPRNPFQSTPSAFSMPPVLLSWFIPIPLPAVPPRSSVSTPFSSVPRGEATTSSRFTA</sequence>
<evidence type="ECO:0000256" key="1">
    <source>
        <dbReference type="SAM" id="MobiDB-lite"/>
    </source>
</evidence>
<dbReference type="AlphaFoldDB" id="A0A388LHP4"/>
<feature type="compositionally biased region" description="Acidic residues" evidence="1">
    <location>
        <begin position="229"/>
        <end position="254"/>
    </location>
</feature>
<name>A0A388LHP4_CHABU</name>
<feature type="compositionally biased region" description="Basic and acidic residues" evidence="1">
    <location>
        <begin position="334"/>
        <end position="346"/>
    </location>
</feature>
<organism evidence="2 3">
    <name type="scientific">Chara braunii</name>
    <name type="common">Braun's stonewort</name>
    <dbReference type="NCBI Taxonomy" id="69332"/>
    <lineage>
        <taxon>Eukaryota</taxon>
        <taxon>Viridiplantae</taxon>
        <taxon>Streptophyta</taxon>
        <taxon>Charophyceae</taxon>
        <taxon>Charales</taxon>
        <taxon>Characeae</taxon>
        <taxon>Chara</taxon>
    </lineage>
</organism>
<proteinExistence type="predicted"/>
<evidence type="ECO:0000313" key="2">
    <source>
        <dbReference type="EMBL" id="GBG81844.1"/>
    </source>
</evidence>
<feature type="compositionally biased region" description="Basic and acidic residues" evidence="1">
    <location>
        <begin position="306"/>
        <end position="315"/>
    </location>
</feature>
<feature type="region of interest" description="Disordered" evidence="1">
    <location>
        <begin position="443"/>
        <end position="466"/>
    </location>
</feature>
<evidence type="ECO:0000313" key="3">
    <source>
        <dbReference type="Proteomes" id="UP000265515"/>
    </source>
</evidence>
<reference evidence="2 3" key="1">
    <citation type="journal article" date="2018" name="Cell">
        <title>The Chara Genome: Secondary Complexity and Implications for Plant Terrestrialization.</title>
        <authorList>
            <person name="Nishiyama T."/>
            <person name="Sakayama H."/>
            <person name="Vries J.D."/>
            <person name="Buschmann H."/>
            <person name="Saint-Marcoux D."/>
            <person name="Ullrich K.K."/>
            <person name="Haas F.B."/>
            <person name="Vanderstraeten L."/>
            <person name="Becker D."/>
            <person name="Lang D."/>
            <person name="Vosolsobe S."/>
            <person name="Rombauts S."/>
            <person name="Wilhelmsson P.K.I."/>
            <person name="Janitza P."/>
            <person name="Kern R."/>
            <person name="Heyl A."/>
            <person name="Rumpler F."/>
            <person name="Villalobos L.I.A.C."/>
            <person name="Clay J.M."/>
            <person name="Skokan R."/>
            <person name="Toyoda A."/>
            <person name="Suzuki Y."/>
            <person name="Kagoshima H."/>
            <person name="Schijlen E."/>
            <person name="Tajeshwar N."/>
            <person name="Catarino B."/>
            <person name="Hetherington A.J."/>
            <person name="Saltykova A."/>
            <person name="Bonnot C."/>
            <person name="Breuninger H."/>
            <person name="Symeonidi A."/>
            <person name="Radhakrishnan G.V."/>
            <person name="Van Nieuwerburgh F."/>
            <person name="Deforce D."/>
            <person name="Chang C."/>
            <person name="Karol K.G."/>
            <person name="Hedrich R."/>
            <person name="Ulvskov P."/>
            <person name="Glockner G."/>
            <person name="Delwiche C.F."/>
            <person name="Petrasek J."/>
            <person name="Van de Peer Y."/>
            <person name="Friml J."/>
            <person name="Beilby M."/>
            <person name="Dolan L."/>
            <person name="Kohara Y."/>
            <person name="Sugano S."/>
            <person name="Fujiyama A."/>
            <person name="Delaux P.-M."/>
            <person name="Quint M."/>
            <person name="TheiBen G."/>
            <person name="Hagemann M."/>
            <person name="Harholt J."/>
            <person name="Dunand C."/>
            <person name="Zachgo S."/>
            <person name="Langdale J."/>
            <person name="Maumus F."/>
            <person name="Straeten D.V.D."/>
            <person name="Gould S.B."/>
            <person name="Rensing S.A."/>
        </authorList>
    </citation>
    <scope>NUCLEOTIDE SEQUENCE [LARGE SCALE GENOMIC DNA]</scope>
    <source>
        <strain evidence="2 3">S276</strain>
    </source>
</reference>
<dbReference type="EMBL" id="BFEA01000388">
    <property type="protein sequence ID" value="GBG81844.1"/>
    <property type="molecule type" value="Genomic_DNA"/>
</dbReference>
<dbReference type="Gramene" id="GBG81844">
    <property type="protein sequence ID" value="GBG81844"/>
    <property type="gene ID" value="CBR_g34026"/>
</dbReference>
<keyword evidence="3" id="KW-1185">Reference proteome</keyword>
<protein>
    <submittedName>
        <fullName evidence="2">Uncharacterized protein</fullName>
    </submittedName>
</protein>
<comment type="caution">
    <text evidence="2">The sequence shown here is derived from an EMBL/GenBank/DDBJ whole genome shotgun (WGS) entry which is preliminary data.</text>
</comment>
<dbReference type="Proteomes" id="UP000265515">
    <property type="component" value="Unassembled WGS sequence"/>
</dbReference>
<feature type="compositionally biased region" description="Acidic residues" evidence="1">
    <location>
        <begin position="267"/>
        <end position="292"/>
    </location>
</feature>
<gene>
    <name evidence="2" type="ORF">CBR_g34026</name>
</gene>